<keyword evidence="4" id="KW-1185">Reference proteome</keyword>
<dbReference type="AlphaFoldDB" id="A0ABD2JV65"/>
<dbReference type="Proteomes" id="UP001620645">
    <property type="component" value="Unassembled WGS sequence"/>
</dbReference>
<dbReference type="EMBL" id="JBICCN010000092">
    <property type="protein sequence ID" value="KAL3094390.1"/>
    <property type="molecule type" value="Genomic_DNA"/>
</dbReference>
<name>A0ABD2JV65_HETSC</name>
<evidence type="ECO:0000313" key="4">
    <source>
        <dbReference type="Proteomes" id="UP001620645"/>
    </source>
</evidence>
<keyword evidence="2" id="KW-0812">Transmembrane</keyword>
<feature type="compositionally biased region" description="Acidic residues" evidence="1">
    <location>
        <begin position="106"/>
        <end position="121"/>
    </location>
</feature>
<keyword evidence="2" id="KW-1133">Transmembrane helix</keyword>
<feature type="transmembrane region" description="Helical" evidence="2">
    <location>
        <begin position="12"/>
        <end position="29"/>
    </location>
</feature>
<evidence type="ECO:0000256" key="1">
    <source>
        <dbReference type="SAM" id="MobiDB-lite"/>
    </source>
</evidence>
<dbReference type="InterPro" id="IPR019425">
    <property type="entry name" value="7TM_GPCR_serpentine_rcpt_Srt"/>
</dbReference>
<sequence length="150" mass="16328">MYHNLSNACYKLLFYIGITDMLVMLMNGFETGLLSINGAVFCSYPDLIYTSGSPFGTQVLKNLNNNFVAKNGDEKGRGKKGGGNPPPERGEGSSASITGRGFLVFDVDDGTPQELTSDEEDRYGGVARDHPPAPPRGPRKPTGSKKRRRR</sequence>
<proteinExistence type="predicted"/>
<evidence type="ECO:0000256" key="2">
    <source>
        <dbReference type="SAM" id="Phobius"/>
    </source>
</evidence>
<comment type="caution">
    <text evidence="3">The sequence shown here is derived from an EMBL/GenBank/DDBJ whole genome shotgun (WGS) entry which is preliminary data.</text>
</comment>
<feature type="region of interest" description="Disordered" evidence="1">
    <location>
        <begin position="68"/>
        <end position="150"/>
    </location>
</feature>
<dbReference type="Pfam" id="PF10321">
    <property type="entry name" value="7TM_GPCR_Srt"/>
    <property type="match status" value="1"/>
</dbReference>
<reference evidence="3 4" key="1">
    <citation type="submission" date="2024-10" db="EMBL/GenBank/DDBJ databases">
        <authorList>
            <person name="Kim D."/>
        </authorList>
    </citation>
    <scope>NUCLEOTIDE SEQUENCE [LARGE SCALE GENOMIC DNA]</scope>
    <source>
        <strain evidence="3">Taebaek</strain>
    </source>
</reference>
<evidence type="ECO:0000313" key="3">
    <source>
        <dbReference type="EMBL" id="KAL3094390.1"/>
    </source>
</evidence>
<protein>
    <submittedName>
        <fullName evidence="3">Uncharacterized protein</fullName>
    </submittedName>
</protein>
<gene>
    <name evidence="3" type="ORF">niasHS_004336</name>
</gene>
<keyword evidence="2" id="KW-0472">Membrane</keyword>
<feature type="compositionally biased region" description="Basic residues" evidence="1">
    <location>
        <begin position="137"/>
        <end position="150"/>
    </location>
</feature>
<accession>A0ABD2JV65</accession>
<organism evidence="3 4">
    <name type="scientific">Heterodera schachtii</name>
    <name type="common">Sugarbeet cyst nematode worm</name>
    <name type="synonym">Tylenchus schachtii</name>
    <dbReference type="NCBI Taxonomy" id="97005"/>
    <lineage>
        <taxon>Eukaryota</taxon>
        <taxon>Metazoa</taxon>
        <taxon>Ecdysozoa</taxon>
        <taxon>Nematoda</taxon>
        <taxon>Chromadorea</taxon>
        <taxon>Rhabditida</taxon>
        <taxon>Tylenchina</taxon>
        <taxon>Tylenchomorpha</taxon>
        <taxon>Tylenchoidea</taxon>
        <taxon>Heteroderidae</taxon>
        <taxon>Heteroderinae</taxon>
        <taxon>Heterodera</taxon>
    </lineage>
</organism>